<keyword evidence="1" id="KW-0067">ATP-binding</keyword>
<proteinExistence type="predicted"/>
<gene>
    <name evidence="1" type="ORF">TR74_12810</name>
</gene>
<name>A0A132NFP8_9ACTN</name>
<dbReference type="GO" id="GO:0004386">
    <property type="term" value="F:helicase activity"/>
    <property type="evidence" value="ECO:0007669"/>
    <property type="project" value="UniProtKB-KW"/>
</dbReference>
<keyword evidence="1" id="KW-0347">Helicase</keyword>
<keyword evidence="1" id="KW-0547">Nucleotide-binding</keyword>
<dbReference type="AlphaFoldDB" id="A0A132NFP8"/>
<comment type="caution">
    <text evidence="1">The sequence shown here is derived from an EMBL/GenBank/DDBJ whole genome shotgun (WGS) entry which is preliminary data.</text>
</comment>
<dbReference type="EMBL" id="JYIK01000923">
    <property type="protein sequence ID" value="KWX08903.1"/>
    <property type="molecule type" value="Genomic_DNA"/>
</dbReference>
<feature type="non-terminal residue" evidence="1">
    <location>
        <position position="218"/>
    </location>
</feature>
<evidence type="ECO:0000313" key="2">
    <source>
        <dbReference type="Proteomes" id="UP000070598"/>
    </source>
</evidence>
<reference evidence="2" key="1">
    <citation type="submission" date="2015-02" db="EMBL/GenBank/DDBJ databases">
        <title>Physiological reanalysis, assessment of diazotrophy, and genome sequences of multiple isolates of Streptomyces thermoautotrophicus.</title>
        <authorList>
            <person name="MacKellar D.C."/>
            <person name="Lieber L."/>
            <person name="Norman J."/>
            <person name="Bolger A."/>
            <person name="Tobin C."/>
            <person name="Murray J.W."/>
            <person name="Friesen M."/>
            <person name="Prell J."/>
        </authorList>
    </citation>
    <scope>NUCLEOTIDE SEQUENCE [LARGE SCALE GENOMIC DNA]</scope>
    <source>
        <strain evidence="2">UBT1</strain>
    </source>
</reference>
<accession>A0A132NFP8</accession>
<keyword evidence="1" id="KW-0378">Hydrolase</keyword>
<organism evidence="1 2">
    <name type="scientific">Carbonactinospora thermoautotrophica</name>
    <dbReference type="NCBI Taxonomy" id="1469144"/>
    <lineage>
        <taxon>Bacteria</taxon>
        <taxon>Bacillati</taxon>
        <taxon>Actinomycetota</taxon>
        <taxon>Actinomycetes</taxon>
        <taxon>Kitasatosporales</taxon>
        <taxon>Carbonactinosporaceae</taxon>
        <taxon>Carbonactinospora</taxon>
    </lineage>
</organism>
<evidence type="ECO:0000313" key="1">
    <source>
        <dbReference type="EMBL" id="KWX08903.1"/>
    </source>
</evidence>
<dbReference type="Proteomes" id="UP000070598">
    <property type="component" value="Unassembled WGS sequence"/>
</dbReference>
<sequence>MATLAVSRDFFADYSKLEKSVQRAVDEVFGKFAEHTHAGLHLEKLTGAKDPRIRTIRITRFWRGVVLTPERGDVYCLLRVLPHDEANDYACSRRFSVNQAVGVLEVRNEAGMESFSAALESAAASQQRGLLDHVSDADLRRLGIDEQVLALARLIRNEAQLDALGALIPEPQYLVLTGLASGMTPEEVWQELAGTFLAENTKPEKVDPDDLVTAMERS</sequence>
<protein>
    <submittedName>
        <fullName evidence="1">DNA helicase</fullName>
    </submittedName>
</protein>